<dbReference type="InterPro" id="IPR000719">
    <property type="entry name" value="Prot_kinase_dom"/>
</dbReference>
<comment type="catalytic activity">
    <reaction evidence="1">
        <text>S-ubiquitinyl-[E2 ubiquitin-conjugating enzyme]-L-cysteine + [acceptor protein]-L-lysine = [E2 ubiquitin-conjugating enzyme]-L-cysteine + N(6)-ubiquitinyl-[acceptor protein]-L-lysine.</text>
        <dbReference type="EC" id="2.3.2.27"/>
    </reaction>
</comment>
<dbReference type="PANTHER" id="PTHR45647">
    <property type="entry name" value="OS02G0152300 PROTEIN"/>
    <property type="match status" value="1"/>
</dbReference>
<evidence type="ECO:0000256" key="8">
    <source>
        <dbReference type="ARBA" id="ARBA00022777"/>
    </source>
</evidence>
<reference evidence="16 17" key="1">
    <citation type="submission" date="2021-09" db="EMBL/GenBank/DDBJ databases">
        <title>Genomic insights and catalytic innovation underlie evolution of tropane alkaloids biosynthesis.</title>
        <authorList>
            <person name="Wang Y.-J."/>
            <person name="Tian T."/>
            <person name="Huang J.-P."/>
            <person name="Huang S.-X."/>
        </authorList>
    </citation>
    <scope>NUCLEOTIDE SEQUENCE [LARGE SCALE GENOMIC DNA]</scope>
    <source>
        <strain evidence="16">KIB-2018</strain>
        <tissue evidence="16">Leaf</tissue>
    </source>
</reference>
<dbReference type="PROSITE" id="PS51698">
    <property type="entry name" value="U_BOX"/>
    <property type="match status" value="1"/>
</dbReference>
<dbReference type="CDD" id="cd01989">
    <property type="entry name" value="USP_STK_Ubox_N"/>
    <property type="match status" value="1"/>
</dbReference>
<evidence type="ECO:0000313" key="16">
    <source>
        <dbReference type="EMBL" id="KAJ8772328.1"/>
    </source>
</evidence>
<sequence length="832" mass="92533">MLVSTAEDSPSSEVKRDGEMTEAQHVAGLPPPPQPLTVAVAINGKKKSKYAVKWALEKFIPEGKVVFKLLHVRPKITKVPTPIVGNSIPISQVREDIAAAYIKETEWQTSQKILPFQNICIRQKVQADIMIIESDNVAEAIAQVVSDHNINKLVIGDSSSGIFSRKLKLSSKISVCSPSFCTIFAVSKGKLQSIRPSDSETNGNFRDDSSSVSSTATTSGLTSNSQTDISVASYSNLQSLSLSLPMQRFQALSTINRGVIHSNITSGETNHSRCQSLDTEEKRNSVSSCHSGSEYEVQMSQSSSSTSLPTDYPLSDQASKSYAPTDCSASDSQENINLELEKLRIELRHARGIYAVAQSEAIEASRKLNDLNKQRLDGMIKLKEINYREEKVRELANLEKERCEVVIKEAEYMRLQAEREASHRVEAEIKAMRDAREREKLEEALVGPAPQYQMFAWDEIVSATSSFSEELKIGMGAYGTVYKCSLHHTTAAVKVLHSKDNHNAKQFQQEIEILSKVRHPHFLILLGACPERGCLVYEYMENGSLEDRLFRVNNTPSIPWFERFRIAWEVASALVYLHNYKPKPIIHRDLKPANILLDGNFLSKIGDVGLSTVLQLDASSVSTLNKDTGPVGTLSYMDPEYQRTGLISAKSDVYAFGLVILQLLTAKPAMALTHTVESAIDDGCLVEILDSTAGSWPLQETEELAKLGLSCSELRRKDRPDLKEHVLPLLGRLKKVADTVRDSVSNPQPNPPYHFICPILKEVMKDPCVAADGYTYDRKAIEQWLEENDKSPMTNLLLPNRNLLPNYTLLSAIMEWTSKSNQEQLSCLSGRT</sequence>
<dbReference type="CDD" id="cd16655">
    <property type="entry name" value="RING-Ubox_WDSUB1-like"/>
    <property type="match status" value="1"/>
</dbReference>
<evidence type="ECO:0000256" key="1">
    <source>
        <dbReference type="ARBA" id="ARBA00000900"/>
    </source>
</evidence>
<dbReference type="Proteomes" id="UP001159364">
    <property type="component" value="Linkage Group LG02"/>
</dbReference>
<dbReference type="EMBL" id="JAIWQS010000002">
    <property type="protein sequence ID" value="KAJ8772328.1"/>
    <property type="molecule type" value="Genomic_DNA"/>
</dbReference>
<dbReference type="SMART" id="SM00504">
    <property type="entry name" value="Ubox"/>
    <property type="match status" value="1"/>
</dbReference>
<keyword evidence="6" id="KW-0808">Transferase</keyword>
<feature type="domain" description="U-box" evidence="15">
    <location>
        <begin position="750"/>
        <end position="823"/>
    </location>
</feature>
<dbReference type="SUPFAM" id="SSF52402">
    <property type="entry name" value="Adenine nucleotide alpha hydrolases-like"/>
    <property type="match status" value="1"/>
</dbReference>
<feature type="region of interest" description="Disordered" evidence="13">
    <location>
        <begin position="1"/>
        <end position="32"/>
    </location>
</feature>
<name>A0AAV8U1V8_9ROSI</name>
<keyword evidence="17" id="KW-1185">Reference proteome</keyword>
<dbReference type="InterPro" id="IPR013083">
    <property type="entry name" value="Znf_RING/FYVE/PHD"/>
</dbReference>
<dbReference type="SUPFAM" id="SSF56112">
    <property type="entry name" value="Protein kinase-like (PK-like)"/>
    <property type="match status" value="1"/>
</dbReference>
<keyword evidence="10 11" id="KW-0067">ATP-binding</keyword>
<dbReference type="SUPFAM" id="SSF57850">
    <property type="entry name" value="RING/U-box"/>
    <property type="match status" value="1"/>
</dbReference>
<evidence type="ECO:0000256" key="4">
    <source>
        <dbReference type="ARBA" id="ARBA00012483"/>
    </source>
</evidence>
<keyword evidence="12" id="KW-0175">Coiled coil</keyword>
<feature type="domain" description="Protein kinase" evidence="14">
    <location>
        <begin position="467"/>
        <end position="730"/>
    </location>
</feature>
<comment type="function">
    <text evidence="2">Functions as an E3 ubiquitin ligase.</text>
</comment>
<evidence type="ECO:0000256" key="7">
    <source>
        <dbReference type="ARBA" id="ARBA00022741"/>
    </source>
</evidence>
<dbReference type="AlphaFoldDB" id="A0AAV8U1V8"/>
<dbReference type="InterPro" id="IPR011009">
    <property type="entry name" value="Kinase-like_dom_sf"/>
</dbReference>
<keyword evidence="7 11" id="KW-0547">Nucleotide-binding</keyword>
<evidence type="ECO:0000256" key="11">
    <source>
        <dbReference type="PROSITE-ProRule" id="PRU10141"/>
    </source>
</evidence>
<dbReference type="InterPro" id="IPR017441">
    <property type="entry name" value="Protein_kinase_ATP_BS"/>
</dbReference>
<evidence type="ECO:0000256" key="9">
    <source>
        <dbReference type="ARBA" id="ARBA00022786"/>
    </source>
</evidence>
<accession>A0AAV8U1V8</accession>
<dbReference type="GO" id="GO:0005524">
    <property type="term" value="F:ATP binding"/>
    <property type="evidence" value="ECO:0007669"/>
    <property type="project" value="UniProtKB-UniRule"/>
</dbReference>
<evidence type="ECO:0000256" key="12">
    <source>
        <dbReference type="SAM" id="Coils"/>
    </source>
</evidence>
<dbReference type="Gene3D" id="1.10.510.10">
    <property type="entry name" value="Transferase(Phosphotransferase) domain 1"/>
    <property type="match status" value="1"/>
</dbReference>
<feature type="compositionally biased region" description="Polar residues" evidence="13">
    <location>
        <begin position="316"/>
        <end position="331"/>
    </location>
</feature>
<feature type="region of interest" description="Disordered" evidence="13">
    <location>
        <begin position="264"/>
        <end position="331"/>
    </location>
</feature>
<feature type="compositionally biased region" description="Low complexity" evidence="13">
    <location>
        <begin position="294"/>
        <end position="315"/>
    </location>
</feature>
<evidence type="ECO:0000256" key="2">
    <source>
        <dbReference type="ARBA" id="ARBA00003861"/>
    </source>
</evidence>
<dbReference type="GO" id="GO:0061630">
    <property type="term" value="F:ubiquitin protein ligase activity"/>
    <property type="evidence" value="ECO:0007669"/>
    <property type="project" value="UniProtKB-EC"/>
</dbReference>
<keyword evidence="9" id="KW-0833">Ubl conjugation pathway</keyword>
<dbReference type="PROSITE" id="PS00108">
    <property type="entry name" value="PROTEIN_KINASE_ST"/>
    <property type="match status" value="1"/>
</dbReference>
<evidence type="ECO:0000256" key="10">
    <source>
        <dbReference type="ARBA" id="ARBA00022840"/>
    </source>
</evidence>
<feature type="compositionally biased region" description="Polar residues" evidence="13">
    <location>
        <begin position="194"/>
        <end position="204"/>
    </location>
</feature>
<dbReference type="Gene3D" id="3.30.200.20">
    <property type="entry name" value="Phosphorylase Kinase, domain 1"/>
    <property type="match status" value="1"/>
</dbReference>
<evidence type="ECO:0000256" key="13">
    <source>
        <dbReference type="SAM" id="MobiDB-lite"/>
    </source>
</evidence>
<proteinExistence type="predicted"/>
<dbReference type="Gene3D" id="3.30.40.10">
    <property type="entry name" value="Zinc/RING finger domain, C3HC4 (zinc finger)"/>
    <property type="match status" value="1"/>
</dbReference>
<keyword evidence="5" id="KW-0723">Serine/threonine-protein kinase</keyword>
<evidence type="ECO:0000259" key="14">
    <source>
        <dbReference type="PROSITE" id="PS50011"/>
    </source>
</evidence>
<dbReference type="InterPro" id="IPR014729">
    <property type="entry name" value="Rossmann-like_a/b/a_fold"/>
</dbReference>
<dbReference type="GO" id="GO:0004672">
    <property type="term" value="F:protein kinase activity"/>
    <property type="evidence" value="ECO:0007669"/>
    <property type="project" value="InterPro"/>
</dbReference>
<dbReference type="Gene3D" id="3.40.50.620">
    <property type="entry name" value="HUPs"/>
    <property type="match status" value="1"/>
</dbReference>
<dbReference type="PROSITE" id="PS50011">
    <property type="entry name" value="PROTEIN_KINASE_DOM"/>
    <property type="match status" value="1"/>
</dbReference>
<dbReference type="Pfam" id="PF07714">
    <property type="entry name" value="PK_Tyr_Ser-Thr"/>
    <property type="match status" value="1"/>
</dbReference>
<evidence type="ECO:0000256" key="3">
    <source>
        <dbReference type="ARBA" id="ARBA00004906"/>
    </source>
</evidence>
<dbReference type="PROSITE" id="PS00107">
    <property type="entry name" value="PROTEIN_KINASE_ATP"/>
    <property type="match status" value="1"/>
</dbReference>
<feature type="compositionally biased region" description="Low complexity" evidence="13">
    <location>
        <begin position="210"/>
        <end position="224"/>
    </location>
</feature>
<feature type="compositionally biased region" description="Polar residues" evidence="13">
    <location>
        <begin position="1"/>
        <end position="12"/>
    </location>
</feature>
<feature type="binding site" evidence="11">
    <location>
        <position position="494"/>
    </location>
    <ligand>
        <name>ATP</name>
        <dbReference type="ChEBI" id="CHEBI:30616"/>
    </ligand>
</feature>
<dbReference type="InterPro" id="IPR051348">
    <property type="entry name" value="U-box_ubiquitin_ligases"/>
</dbReference>
<organism evidence="16 17">
    <name type="scientific">Erythroxylum novogranatense</name>
    <dbReference type="NCBI Taxonomy" id="1862640"/>
    <lineage>
        <taxon>Eukaryota</taxon>
        <taxon>Viridiplantae</taxon>
        <taxon>Streptophyta</taxon>
        <taxon>Embryophyta</taxon>
        <taxon>Tracheophyta</taxon>
        <taxon>Spermatophyta</taxon>
        <taxon>Magnoliopsida</taxon>
        <taxon>eudicotyledons</taxon>
        <taxon>Gunneridae</taxon>
        <taxon>Pentapetalae</taxon>
        <taxon>rosids</taxon>
        <taxon>fabids</taxon>
        <taxon>Malpighiales</taxon>
        <taxon>Erythroxylaceae</taxon>
        <taxon>Erythroxylum</taxon>
    </lineage>
</organism>
<dbReference type="PANTHER" id="PTHR45647:SF15">
    <property type="entry name" value="U-BOX DOMAIN-CONTAINING PROTEIN 35"/>
    <property type="match status" value="1"/>
</dbReference>
<comment type="caution">
    <text evidence="16">The sequence shown here is derived from an EMBL/GenBank/DDBJ whole genome shotgun (WGS) entry which is preliminary data.</text>
</comment>
<evidence type="ECO:0000313" key="17">
    <source>
        <dbReference type="Proteomes" id="UP001159364"/>
    </source>
</evidence>
<evidence type="ECO:0000256" key="6">
    <source>
        <dbReference type="ARBA" id="ARBA00022679"/>
    </source>
</evidence>
<dbReference type="GO" id="GO:0016567">
    <property type="term" value="P:protein ubiquitination"/>
    <property type="evidence" value="ECO:0007669"/>
    <property type="project" value="InterPro"/>
</dbReference>
<evidence type="ECO:0000259" key="15">
    <source>
        <dbReference type="PROSITE" id="PS51698"/>
    </source>
</evidence>
<protein>
    <recommendedName>
        <fullName evidence="4">RING-type E3 ubiquitin transferase</fullName>
        <ecNumber evidence="4">2.3.2.27</ecNumber>
    </recommendedName>
</protein>
<keyword evidence="8" id="KW-0418">Kinase</keyword>
<dbReference type="InterPro" id="IPR008271">
    <property type="entry name" value="Ser/Thr_kinase_AS"/>
</dbReference>
<feature type="coiled-coil region" evidence="12">
    <location>
        <begin position="398"/>
        <end position="444"/>
    </location>
</feature>
<feature type="compositionally biased region" description="Polar residues" evidence="13">
    <location>
        <begin position="264"/>
        <end position="277"/>
    </location>
</feature>
<dbReference type="SMART" id="SM00220">
    <property type="entry name" value="S_TKc"/>
    <property type="match status" value="1"/>
</dbReference>
<dbReference type="EC" id="2.3.2.27" evidence="4"/>
<feature type="region of interest" description="Disordered" evidence="13">
    <location>
        <begin position="194"/>
        <end position="224"/>
    </location>
</feature>
<comment type="pathway">
    <text evidence="3">Protein modification; protein ubiquitination.</text>
</comment>
<dbReference type="Pfam" id="PF04564">
    <property type="entry name" value="U-box"/>
    <property type="match status" value="1"/>
</dbReference>
<evidence type="ECO:0000256" key="5">
    <source>
        <dbReference type="ARBA" id="ARBA00022527"/>
    </source>
</evidence>
<dbReference type="InterPro" id="IPR001245">
    <property type="entry name" value="Ser-Thr/Tyr_kinase_cat_dom"/>
</dbReference>
<gene>
    <name evidence="16" type="ORF">K2173_027505</name>
</gene>
<dbReference type="InterPro" id="IPR003613">
    <property type="entry name" value="Ubox_domain"/>
</dbReference>